<protein>
    <submittedName>
        <fullName evidence="3">Acetyltransferase (GNAT) family protein</fullName>
    </submittedName>
    <submittedName>
        <fullName evidence="2">GNAT family N-acetyltransferase</fullName>
    </submittedName>
</protein>
<gene>
    <name evidence="2" type="ORF">HZY62_19040</name>
    <name evidence="3" type="ORF">LX92_03897</name>
</gene>
<organism evidence="3 4">
    <name type="scientific">Maribacter polysiphoniae</name>
    <dbReference type="NCBI Taxonomy" id="429344"/>
    <lineage>
        <taxon>Bacteria</taxon>
        <taxon>Pseudomonadati</taxon>
        <taxon>Bacteroidota</taxon>
        <taxon>Flavobacteriia</taxon>
        <taxon>Flavobacteriales</taxon>
        <taxon>Flavobacteriaceae</taxon>
        <taxon>Maribacter</taxon>
    </lineage>
</organism>
<reference evidence="2 5" key="2">
    <citation type="submission" date="2020-07" db="EMBL/GenBank/DDBJ databases">
        <title>The draft genome sequence of Maribacter polysiphoniae KCTC 22021.</title>
        <authorList>
            <person name="Mu L."/>
        </authorList>
    </citation>
    <scope>NUCLEOTIDE SEQUENCE [LARGE SCALE GENOMIC DNA]</scope>
    <source>
        <strain evidence="2 5">KCTC 22021</strain>
    </source>
</reference>
<sequence>MISNPFTSDTFSTIWSKHFSPSVSATRFGFLKTLFFEKHQFLPLYINYGKTHTKGISYTIENSDVEEIVGKVVLIYDVPTYFTTAELPKNRIKRYQIQQYPGFLIDLESYRDVNEYMVGTFKKSSRYKLNKYKRKLESCFDINYKMFHGEISKDEYESIFASFNALLTKRFDEKQVTNNNLEKEEWDFYHEVAYPMILEKKAGLFVIYNGNLPIGVTLCYFSEEILFDAITVFDIDYSKFHLGSVTIMKLIAWCIEQKLKIFDFSKGYFDYKVRWGSKKYDFEYHILYDSKSLIAQVLALAIALFFKFKQFLRDKNVNEKLHRITYKLKNKPDKTIEKFRYTLFEITEDYQNEDFVEINYGTAENEFLKTIVFEFLYLKNESQRNLKLFRSSTHDNRFLFSGIDNKVMVEVV</sequence>
<evidence type="ECO:0000313" key="2">
    <source>
        <dbReference type="EMBL" id="MBD1262700.1"/>
    </source>
</evidence>
<dbReference type="EMBL" id="JACWLN010000012">
    <property type="protein sequence ID" value="MBD1262700.1"/>
    <property type="molecule type" value="Genomic_DNA"/>
</dbReference>
<dbReference type="GO" id="GO:0016740">
    <property type="term" value="F:transferase activity"/>
    <property type="evidence" value="ECO:0007669"/>
    <property type="project" value="UniProtKB-KW"/>
</dbReference>
<evidence type="ECO:0000313" key="3">
    <source>
        <dbReference type="EMBL" id="PWK21096.1"/>
    </source>
</evidence>
<name>A0A316DTH4_9FLAO</name>
<evidence type="ECO:0000259" key="1">
    <source>
        <dbReference type="Pfam" id="PF13480"/>
    </source>
</evidence>
<dbReference type="EMBL" id="QGGQ01000013">
    <property type="protein sequence ID" value="PWK21096.1"/>
    <property type="molecule type" value="Genomic_DNA"/>
</dbReference>
<dbReference type="Gene3D" id="3.40.630.30">
    <property type="match status" value="1"/>
</dbReference>
<dbReference type="Proteomes" id="UP000245667">
    <property type="component" value="Unassembled WGS sequence"/>
</dbReference>
<keyword evidence="3" id="KW-0808">Transferase</keyword>
<dbReference type="InterPro" id="IPR038740">
    <property type="entry name" value="BioF2-like_GNAT_dom"/>
</dbReference>
<evidence type="ECO:0000313" key="5">
    <source>
        <dbReference type="Proteomes" id="UP000651837"/>
    </source>
</evidence>
<feature type="domain" description="BioF2-like acetyltransferase" evidence="1">
    <location>
        <begin position="124"/>
        <end position="272"/>
    </location>
</feature>
<proteinExistence type="predicted"/>
<evidence type="ECO:0000313" key="4">
    <source>
        <dbReference type="Proteomes" id="UP000245667"/>
    </source>
</evidence>
<dbReference type="AlphaFoldDB" id="A0A316DTH4"/>
<dbReference type="OrthoDB" id="1422531at2"/>
<accession>A0A316DTH4</accession>
<dbReference type="RefSeq" id="WP_109654152.1">
    <property type="nucleotide sequence ID" value="NZ_JACWLN010000012.1"/>
</dbReference>
<dbReference type="Proteomes" id="UP000651837">
    <property type="component" value="Unassembled WGS sequence"/>
</dbReference>
<reference evidence="3 4" key="1">
    <citation type="submission" date="2018-05" db="EMBL/GenBank/DDBJ databases">
        <title>Genomic Encyclopedia of Archaeal and Bacterial Type Strains, Phase II (KMG-II): from individual species to whole genera.</title>
        <authorList>
            <person name="Goeker M."/>
        </authorList>
    </citation>
    <scope>NUCLEOTIDE SEQUENCE [LARGE SCALE GENOMIC DNA]</scope>
    <source>
        <strain evidence="3 4">DSM 23514</strain>
    </source>
</reference>
<comment type="caution">
    <text evidence="3">The sequence shown here is derived from an EMBL/GenBank/DDBJ whole genome shotgun (WGS) entry which is preliminary data.</text>
</comment>
<keyword evidence="5" id="KW-1185">Reference proteome</keyword>
<dbReference type="InterPro" id="IPR016181">
    <property type="entry name" value="Acyl_CoA_acyltransferase"/>
</dbReference>
<dbReference type="SUPFAM" id="SSF55729">
    <property type="entry name" value="Acyl-CoA N-acyltransferases (Nat)"/>
    <property type="match status" value="1"/>
</dbReference>
<dbReference type="Pfam" id="PF13480">
    <property type="entry name" value="Acetyltransf_6"/>
    <property type="match status" value="1"/>
</dbReference>